<evidence type="ECO:0000256" key="2">
    <source>
        <dbReference type="SAM" id="SignalP"/>
    </source>
</evidence>
<gene>
    <name evidence="3" type="ORF">GUJ93_ZPchr0012g19204</name>
</gene>
<evidence type="ECO:0000313" key="4">
    <source>
        <dbReference type="Proteomes" id="UP000729402"/>
    </source>
</evidence>
<keyword evidence="4" id="KW-1185">Reference proteome</keyword>
<accession>A0A8J6BSK5</accession>
<evidence type="ECO:0000313" key="3">
    <source>
        <dbReference type="EMBL" id="KAG8091540.1"/>
    </source>
</evidence>
<sequence>MAACAALVALVACAALPATTTANKISVNWAPNTNYTDLKPKLKKITFPFFATLDLTPARRPAVRRPAVIARLPSRASATGWSLDAEQCPPPSHPAVVPARARVAGSPPARARVAGSPPAQARVAGSPPARARAVGSPPAQAPHV</sequence>
<dbReference type="AlphaFoldDB" id="A0A8J6BSK5"/>
<name>A0A8J6BSK5_ZIZPA</name>
<feature type="signal peptide" evidence="2">
    <location>
        <begin position="1"/>
        <end position="22"/>
    </location>
</feature>
<dbReference type="EMBL" id="JAAALK010000080">
    <property type="protein sequence ID" value="KAG8091540.1"/>
    <property type="molecule type" value="Genomic_DNA"/>
</dbReference>
<reference evidence="3" key="2">
    <citation type="submission" date="2021-02" db="EMBL/GenBank/DDBJ databases">
        <authorList>
            <person name="Kimball J.A."/>
            <person name="Haas M.W."/>
            <person name="Macchietto M."/>
            <person name="Kono T."/>
            <person name="Duquette J."/>
            <person name="Shao M."/>
        </authorList>
    </citation>
    <scope>NUCLEOTIDE SEQUENCE</scope>
    <source>
        <tissue evidence="3">Fresh leaf tissue</tissue>
    </source>
</reference>
<dbReference type="Proteomes" id="UP000729402">
    <property type="component" value="Unassembled WGS sequence"/>
</dbReference>
<reference evidence="3" key="1">
    <citation type="journal article" date="2021" name="bioRxiv">
        <title>Whole Genome Assembly and Annotation of Northern Wild Rice, Zizania palustris L., Supports a Whole Genome Duplication in the Zizania Genus.</title>
        <authorList>
            <person name="Haas M."/>
            <person name="Kono T."/>
            <person name="Macchietto M."/>
            <person name="Millas R."/>
            <person name="McGilp L."/>
            <person name="Shao M."/>
            <person name="Duquette J."/>
            <person name="Hirsch C.N."/>
            <person name="Kimball J."/>
        </authorList>
    </citation>
    <scope>NUCLEOTIDE SEQUENCE</scope>
    <source>
        <tissue evidence="3">Fresh leaf tissue</tissue>
    </source>
</reference>
<protein>
    <submittedName>
        <fullName evidence="3">Uncharacterized protein</fullName>
    </submittedName>
</protein>
<evidence type="ECO:0000256" key="1">
    <source>
        <dbReference type="SAM" id="MobiDB-lite"/>
    </source>
</evidence>
<feature type="chain" id="PRO_5035238295" evidence="2">
    <location>
        <begin position="23"/>
        <end position="144"/>
    </location>
</feature>
<proteinExistence type="predicted"/>
<feature type="compositionally biased region" description="Low complexity" evidence="1">
    <location>
        <begin position="94"/>
        <end position="115"/>
    </location>
</feature>
<comment type="caution">
    <text evidence="3">The sequence shown here is derived from an EMBL/GenBank/DDBJ whole genome shotgun (WGS) entry which is preliminary data.</text>
</comment>
<organism evidence="3 4">
    <name type="scientific">Zizania palustris</name>
    <name type="common">Northern wild rice</name>
    <dbReference type="NCBI Taxonomy" id="103762"/>
    <lineage>
        <taxon>Eukaryota</taxon>
        <taxon>Viridiplantae</taxon>
        <taxon>Streptophyta</taxon>
        <taxon>Embryophyta</taxon>
        <taxon>Tracheophyta</taxon>
        <taxon>Spermatophyta</taxon>
        <taxon>Magnoliopsida</taxon>
        <taxon>Liliopsida</taxon>
        <taxon>Poales</taxon>
        <taxon>Poaceae</taxon>
        <taxon>BOP clade</taxon>
        <taxon>Oryzoideae</taxon>
        <taxon>Oryzeae</taxon>
        <taxon>Zizaniinae</taxon>
        <taxon>Zizania</taxon>
    </lineage>
</organism>
<keyword evidence="2" id="KW-0732">Signal</keyword>
<feature type="region of interest" description="Disordered" evidence="1">
    <location>
        <begin position="81"/>
        <end position="144"/>
    </location>
</feature>